<dbReference type="InterPro" id="IPR003439">
    <property type="entry name" value="ABC_transporter-like_ATP-bd"/>
</dbReference>
<dbReference type="EMBL" id="LJIX01000006">
    <property type="protein sequence ID" value="KQL21762.1"/>
    <property type="molecule type" value="Genomic_DNA"/>
</dbReference>
<dbReference type="CDD" id="cd03230">
    <property type="entry name" value="ABC_DR_subfamily_A"/>
    <property type="match status" value="1"/>
</dbReference>
<reference evidence="5 6" key="1">
    <citation type="submission" date="2015-09" db="EMBL/GenBank/DDBJ databases">
        <title>Genome sequencing project for genomic taxonomy and phylogenomics of Bacillus-like bacteria.</title>
        <authorList>
            <person name="Liu B."/>
            <person name="Wang J."/>
            <person name="Zhu Y."/>
            <person name="Liu G."/>
            <person name="Chen Q."/>
            <person name="Chen Z."/>
            <person name="Lan J."/>
            <person name="Che J."/>
            <person name="Ge C."/>
            <person name="Shi H."/>
            <person name="Pan Z."/>
            <person name="Liu X."/>
        </authorList>
    </citation>
    <scope>NUCLEOTIDE SEQUENCE [LARGE SCALE GENOMIC DNA]</scope>
    <source>
        <strain evidence="5 6">FJAT-18043</strain>
    </source>
</reference>
<sequence length="287" mass="32864">MEKWIEINRLKKNVDDFQLGPIDLSFEASTITAVVGNNGAGKSTLLKVLMRLAAQNEGEIKVFGQLIDSEAEGWKKRIAYLPQTLVGCDSFNGNQLRELVSKWYPTWDQSLFEQLVEMYQIPLTKKYGKLSQGVQQKLNLALTLARDAEILILDEPTAHMDIPSKQLLLDVIVEWMERGEKLIIISSHQAEDIRKLADYVVVMKEGQLLGKFEKEELTSQYKQYWMEDSLPNEPIPGVIERKNERILVSKCAEETESYLASKQLKWLRAKNLEIEEIITYMLIGKAS</sequence>
<evidence type="ECO:0000256" key="3">
    <source>
        <dbReference type="ARBA" id="ARBA00022840"/>
    </source>
</evidence>
<dbReference type="GO" id="GO:0016887">
    <property type="term" value="F:ATP hydrolysis activity"/>
    <property type="evidence" value="ECO:0007669"/>
    <property type="project" value="InterPro"/>
</dbReference>
<dbReference type="Pfam" id="PF00005">
    <property type="entry name" value="ABC_tran"/>
    <property type="match status" value="1"/>
</dbReference>
<dbReference type="Gene3D" id="3.40.50.300">
    <property type="entry name" value="P-loop containing nucleotide triphosphate hydrolases"/>
    <property type="match status" value="1"/>
</dbReference>
<keyword evidence="3 5" id="KW-0067">ATP-binding</keyword>
<evidence type="ECO:0000256" key="1">
    <source>
        <dbReference type="ARBA" id="ARBA00022448"/>
    </source>
</evidence>
<keyword evidence="2" id="KW-0547">Nucleotide-binding</keyword>
<evidence type="ECO:0000259" key="4">
    <source>
        <dbReference type="PROSITE" id="PS50893"/>
    </source>
</evidence>
<dbReference type="InterPro" id="IPR003593">
    <property type="entry name" value="AAA+_ATPase"/>
</dbReference>
<dbReference type="Proteomes" id="UP000050996">
    <property type="component" value="Unassembled WGS sequence"/>
</dbReference>
<feature type="domain" description="ABC transporter" evidence="4">
    <location>
        <begin position="2"/>
        <end position="230"/>
    </location>
</feature>
<dbReference type="PATRIC" id="fig|1637975.4.peg.187"/>
<evidence type="ECO:0000313" key="5">
    <source>
        <dbReference type="EMBL" id="KQL21762.1"/>
    </source>
</evidence>
<dbReference type="InterPro" id="IPR027417">
    <property type="entry name" value="P-loop_NTPase"/>
</dbReference>
<dbReference type="PANTHER" id="PTHR42939">
    <property type="entry name" value="ABC TRANSPORTER ATP-BINDING PROTEIN ALBC-RELATED"/>
    <property type="match status" value="1"/>
</dbReference>
<dbReference type="SMART" id="SM00382">
    <property type="entry name" value="AAA"/>
    <property type="match status" value="1"/>
</dbReference>
<dbReference type="PANTHER" id="PTHR42939:SF3">
    <property type="entry name" value="ABC TRANSPORTER ATP-BINDING COMPONENT"/>
    <property type="match status" value="1"/>
</dbReference>
<keyword evidence="6" id="KW-1185">Reference proteome</keyword>
<protein>
    <submittedName>
        <fullName evidence="5">ABC transporter ATP-binding protein</fullName>
    </submittedName>
</protein>
<dbReference type="SUPFAM" id="SSF52540">
    <property type="entry name" value="P-loop containing nucleoside triphosphate hydrolases"/>
    <property type="match status" value="1"/>
</dbReference>
<organism evidence="5 6">
    <name type="scientific">Cytobacillus solani</name>
    <dbReference type="NCBI Taxonomy" id="1637975"/>
    <lineage>
        <taxon>Bacteria</taxon>
        <taxon>Bacillati</taxon>
        <taxon>Bacillota</taxon>
        <taxon>Bacilli</taxon>
        <taxon>Bacillales</taxon>
        <taxon>Bacillaceae</taxon>
        <taxon>Cytobacillus</taxon>
    </lineage>
</organism>
<keyword evidence="1" id="KW-0813">Transport</keyword>
<dbReference type="PROSITE" id="PS50893">
    <property type="entry name" value="ABC_TRANSPORTER_2"/>
    <property type="match status" value="1"/>
</dbReference>
<dbReference type="STRING" id="1637975.AN957_02570"/>
<dbReference type="AlphaFoldDB" id="A0A0Q3VJN7"/>
<dbReference type="RefSeq" id="WP_053477948.1">
    <property type="nucleotide sequence ID" value="NZ_CP041305.1"/>
</dbReference>
<name>A0A0Q3VJN7_9BACI</name>
<evidence type="ECO:0000313" key="6">
    <source>
        <dbReference type="Proteomes" id="UP000050996"/>
    </source>
</evidence>
<dbReference type="GO" id="GO:0005524">
    <property type="term" value="F:ATP binding"/>
    <property type="evidence" value="ECO:0007669"/>
    <property type="project" value="UniProtKB-KW"/>
</dbReference>
<accession>A0A0Q3VJN7</accession>
<comment type="caution">
    <text evidence="5">The sequence shown here is derived from an EMBL/GenBank/DDBJ whole genome shotgun (WGS) entry which is preliminary data.</text>
</comment>
<dbReference type="InterPro" id="IPR051782">
    <property type="entry name" value="ABC_Transporter_VariousFunc"/>
</dbReference>
<evidence type="ECO:0000256" key="2">
    <source>
        <dbReference type="ARBA" id="ARBA00022741"/>
    </source>
</evidence>
<proteinExistence type="predicted"/>
<gene>
    <name evidence="5" type="ORF">AN957_02570</name>
</gene>